<gene>
    <name evidence="2" type="ORF">HCDG_08431</name>
</gene>
<reference evidence="3" key="1">
    <citation type="submission" date="2009-05" db="EMBL/GenBank/DDBJ databases">
        <title>The genome sequence of Ajellomyces capsulatus strain H143.</title>
        <authorList>
            <person name="Champion M."/>
            <person name="Cuomo C.A."/>
            <person name="Ma L.-J."/>
            <person name="Henn M.R."/>
            <person name="Sil A."/>
            <person name="Goldman B."/>
            <person name="Young S.K."/>
            <person name="Kodira C.D."/>
            <person name="Zeng Q."/>
            <person name="Koehrsen M."/>
            <person name="Alvarado L."/>
            <person name="Berlin A.M."/>
            <person name="Borenstein D."/>
            <person name="Chen Z."/>
            <person name="Engels R."/>
            <person name="Freedman E."/>
            <person name="Gellesch M."/>
            <person name="Goldberg J."/>
            <person name="Griggs A."/>
            <person name="Gujja S."/>
            <person name="Heiman D.I."/>
            <person name="Hepburn T.A."/>
            <person name="Howarth C."/>
            <person name="Jen D."/>
            <person name="Larson L."/>
            <person name="Lewis B."/>
            <person name="Mehta T."/>
            <person name="Park D."/>
            <person name="Pearson M."/>
            <person name="Roberts A."/>
            <person name="Saif S."/>
            <person name="Shea T.D."/>
            <person name="Shenoy N."/>
            <person name="Sisk P."/>
            <person name="Stolte C."/>
            <person name="Sykes S."/>
            <person name="Walk T."/>
            <person name="White J."/>
            <person name="Yandava C."/>
            <person name="Klein B."/>
            <person name="McEwen J.G."/>
            <person name="Puccia R."/>
            <person name="Goldman G.H."/>
            <person name="Felipe M.S."/>
            <person name="Nino-Vega G."/>
            <person name="San-Blas G."/>
            <person name="Taylor J.W."/>
            <person name="Mendoza L."/>
            <person name="Galagan J.E."/>
            <person name="Nusbaum C."/>
            <person name="Birren B.W."/>
        </authorList>
    </citation>
    <scope>NUCLEOTIDE SEQUENCE [LARGE SCALE GENOMIC DNA]</scope>
    <source>
        <strain evidence="3">H143</strain>
    </source>
</reference>
<protein>
    <submittedName>
        <fullName evidence="2">Uncharacterized protein</fullName>
    </submittedName>
</protein>
<accession>C6HR46</accession>
<evidence type="ECO:0000256" key="1">
    <source>
        <dbReference type="SAM" id="MobiDB-lite"/>
    </source>
</evidence>
<dbReference type="VEuPathDB" id="FungiDB:HCDG_08431"/>
<evidence type="ECO:0000313" key="2">
    <source>
        <dbReference type="EMBL" id="EER36980.1"/>
    </source>
</evidence>
<organism evidence="2 3">
    <name type="scientific">Ajellomyces capsulatus (strain H143)</name>
    <name type="common">Darling's disease fungus</name>
    <name type="synonym">Histoplasma capsulatum</name>
    <dbReference type="NCBI Taxonomy" id="544712"/>
    <lineage>
        <taxon>Eukaryota</taxon>
        <taxon>Fungi</taxon>
        <taxon>Dikarya</taxon>
        <taxon>Ascomycota</taxon>
        <taxon>Pezizomycotina</taxon>
        <taxon>Eurotiomycetes</taxon>
        <taxon>Eurotiomycetidae</taxon>
        <taxon>Onygenales</taxon>
        <taxon>Ajellomycetaceae</taxon>
        <taxon>Histoplasma</taxon>
    </lineage>
</organism>
<dbReference type="Proteomes" id="UP000002624">
    <property type="component" value="Unassembled WGS sequence"/>
</dbReference>
<dbReference type="EMBL" id="GG692436">
    <property type="protein sequence ID" value="EER36980.1"/>
    <property type="molecule type" value="Genomic_DNA"/>
</dbReference>
<dbReference type="HOGENOM" id="CLU_1981024_0_0_1"/>
<evidence type="ECO:0000313" key="3">
    <source>
        <dbReference type="Proteomes" id="UP000002624"/>
    </source>
</evidence>
<dbReference type="AlphaFoldDB" id="C6HR46"/>
<proteinExistence type="predicted"/>
<sequence>MAPVASMSPHFSPTMNGHMLGQKDLSSVARPHARDVKQIHTRIHTFKQQQLQQQQQQLGQRVRTTQAVDRGVARGQMQIPFICCVHRPAPPSSTNKPTSPGLAGMRWRRVRQAVAAVSSLGIRLDP</sequence>
<name>C6HR46_AJECH</name>
<feature type="region of interest" description="Disordered" evidence="1">
    <location>
        <begin position="1"/>
        <end position="21"/>
    </location>
</feature>